<dbReference type="PANTHER" id="PTHR46954:SF1">
    <property type="entry name" value="C2H2-TYPE DOMAIN-CONTAINING PROTEIN"/>
    <property type="match status" value="1"/>
</dbReference>
<sequence>MILRSKSGFQKITQVKLGREVFQFPRTGPAFIFNHVAKFCDVNIQSHVNDLDWILGREGEGKTMVILSVDRGPHWNPKWWTVQLYLQRLFKRRDLDLLCVFTHSPGLSAMNMNEHLWLPLSDKLSAVSLAAVLEEEDVPLSQQAGLREEQEEDKEVVVFDTAMERCREYWHGTAFDGHVIAVTSEYCKTQDSTWAYCRILLEQISGTTQTFSLI</sequence>
<dbReference type="EMBL" id="JAIZAY010000023">
    <property type="protein sequence ID" value="KAJ8020058.1"/>
    <property type="molecule type" value="Genomic_DNA"/>
</dbReference>
<reference evidence="1" key="1">
    <citation type="submission" date="2021-10" db="EMBL/GenBank/DDBJ databases">
        <title>Tropical sea cucumber genome reveals ecological adaptation and Cuvierian tubules defense mechanism.</title>
        <authorList>
            <person name="Chen T."/>
        </authorList>
    </citation>
    <scope>NUCLEOTIDE SEQUENCE</scope>
    <source>
        <strain evidence="1">Nanhai2018</strain>
        <tissue evidence="1">Muscle</tissue>
    </source>
</reference>
<accession>A0A9Q1BC50</accession>
<evidence type="ECO:0000313" key="2">
    <source>
        <dbReference type="Proteomes" id="UP001152320"/>
    </source>
</evidence>
<dbReference type="OrthoDB" id="2433005at2759"/>
<evidence type="ECO:0000313" key="1">
    <source>
        <dbReference type="EMBL" id="KAJ8020058.1"/>
    </source>
</evidence>
<organism evidence="1 2">
    <name type="scientific">Holothuria leucospilota</name>
    <name type="common">Black long sea cucumber</name>
    <name type="synonym">Mertensiothuria leucospilota</name>
    <dbReference type="NCBI Taxonomy" id="206669"/>
    <lineage>
        <taxon>Eukaryota</taxon>
        <taxon>Metazoa</taxon>
        <taxon>Echinodermata</taxon>
        <taxon>Eleutherozoa</taxon>
        <taxon>Echinozoa</taxon>
        <taxon>Holothuroidea</taxon>
        <taxon>Aspidochirotacea</taxon>
        <taxon>Aspidochirotida</taxon>
        <taxon>Holothuriidae</taxon>
        <taxon>Holothuria</taxon>
    </lineage>
</organism>
<gene>
    <name evidence="1" type="ORF">HOLleu_41900</name>
</gene>
<name>A0A9Q1BC50_HOLLE</name>
<comment type="caution">
    <text evidence="1">The sequence shown here is derived from an EMBL/GenBank/DDBJ whole genome shotgun (WGS) entry which is preliminary data.</text>
</comment>
<keyword evidence="2" id="KW-1185">Reference proteome</keyword>
<dbReference type="PANTHER" id="PTHR46954">
    <property type="entry name" value="C2H2-TYPE DOMAIN-CONTAINING PROTEIN"/>
    <property type="match status" value="1"/>
</dbReference>
<proteinExistence type="predicted"/>
<dbReference type="AlphaFoldDB" id="A0A9Q1BC50"/>
<protein>
    <submittedName>
        <fullName evidence="1">Uncharacterized protein</fullName>
    </submittedName>
</protein>
<dbReference type="Proteomes" id="UP001152320">
    <property type="component" value="Chromosome 23"/>
</dbReference>